<sequence>MGKSNRTAALERKIELLLGEREQKMEEIEAAERLIAQLPELRGRLGEIDKLVTACEDVIRSDQPAWTRDHIKPSRPFVHKIPVRIGNCSRTALDVLRLAGEPMRVRDIAIAVLAREGITDPDKGNIIKVSNTVGNALKKKLKDGYVATDGAWPGSWWAVPASE</sequence>
<protein>
    <submittedName>
        <fullName evidence="2">Uncharacterized protein</fullName>
    </submittedName>
</protein>
<dbReference type="RefSeq" id="WP_163958308.1">
    <property type="nucleotide sequence ID" value="NZ_BAAAES010000009.1"/>
</dbReference>
<evidence type="ECO:0000256" key="1">
    <source>
        <dbReference type="SAM" id="Coils"/>
    </source>
</evidence>
<evidence type="ECO:0000313" key="3">
    <source>
        <dbReference type="Proteomes" id="UP001500238"/>
    </source>
</evidence>
<gene>
    <name evidence="2" type="ORF">GCM10009102_26090</name>
</gene>
<evidence type="ECO:0000313" key="2">
    <source>
        <dbReference type="EMBL" id="GAA0673284.1"/>
    </source>
</evidence>
<proteinExistence type="predicted"/>
<reference evidence="3" key="1">
    <citation type="journal article" date="2019" name="Int. J. Syst. Evol. Microbiol.">
        <title>The Global Catalogue of Microorganisms (GCM) 10K type strain sequencing project: providing services to taxonomists for standard genome sequencing and annotation.</title>
        <authorList>
            <consortium name="The Broad Institute Genomics Platform"/>
            <consortium name="The Broad Institute Genome Sequencing Center for Infectious Disease"/>
            <person name="Wu L."/>
            <person name="Ma J."/>
        </authorList>
    </citation>
    <scope>NUCLEOTIDE SEQUENCE [LARGE SCALE GENOMIC DNA]</scope>
    <source>
        <strain evidence="3">JCM 14603</strain>
    </source>
</reference>
<dbReference type="Proteomes" id="UP001500238">
    <property type="component" value="Unassembled WGS sequence"/>
</dbReference>
<keyword evidence="3" id="KW-1185">Reference proteome</keyword>
<keyword evidence="1" id="KW-0175">Coiled coil</keyword>
<name>A0ABP3T197_9SPHN</name>
<dbReference type="EMBL" id="BAAAES010000009">
    <property type="protein sequence ID" value="GAA0673284.1"/>
    <property type="molecule type" value="Genomic_DNA"/>
</dbReference>
<comment type="caution">
    <text evidence="2">The sequence shown here is derived from an EMBL/GenBank/DDBJ whole genome shotgun (WGS) entry which is preliminary data.</text>
</comment>
<accession>A0ABP3T197</accession>
<organism evidence="2 3">
    <name type="scientific">Sphingomonas insulae</name>
    <dbReference type="NCBI Taxonomy" id="424800"/>
    <lineage>
        <taxon>Bacteria</taxon>
        <taxon>Pseudomonadati</taxon>
        <taxon>Pseudomonadota</taxon>
        <taxon>Alphaproteobacteria</taxon>
        <taxon>Sphingomonadales</taxon>
        <taxon>Sphingomonadaceae</taxon>
        <taxon>Sphingomonas</taxon>
    </lineage>
</organism>
<feature type="coiled-coil region" evidence="1">
    <location>
        <begin position="7"/>
        <end position="34"/>
    </location>
</feature>